<feature type="transmembrane region" description="Helical" evidence="1">
    <location>
        <begin position="310"/>
        <end position="328"/>
    </location>
</feature>
<dbReference type="InterPro" id="IPR050879">
    <property type="entry name" value="Acyltransferase_3"/>
</dbReference>
<sequence>MSEKQISSAAFADTKPHYNILDGLRGIAAIIVVCFHLFEAFATSHLDQRINHGYLAVDFFFILSGFVIGYAYDDRWQTMKTKDFIKRRIIRLQPMVVIGAVIGACMFYLQGCSVWDVSLVTIGSLLVATLLNSMMIPVTPGVEVRGVGEMYPLNGPTWSLFFEYIGNLLYVLFIRKFSTKALTALVIAAGCGLATFAIFGPYGDICAGFQLTGTEFTGGFLRLLFSFSAGLLISRIFKPIHIKGSFWLCSLLIIVLLSVPRIGGEEHFWMNGLYDTLCFAVFFPLIVFLGASGKTTDKYTIRICKFLGDISYPLYMVHYPFIYVYFAWVKNENLTFSESLPGAVALVIGSILLAYACLKLYDEPIRKYLTKRFLKRKG</sequence>
<feature type="transmembrane region" description="Helical" evidence="1">
    <location>
        <begin position="23"/>
        <end position="42"/>
    </location>
</feature>
<accession>A0A2V3PNY9</accession>
<proteinExistence type="predicted"/>
<feature type="transmembrane region" description="Helical" evidence="1">
    <location>
        <begin position="92"/>
        <end position="110"/>
    </location>
</feature>
<gene>
    <name evidence="3" type="ORF">CLV62_12084</name>
</gene>
<feature type="transmembrane region" description="Helical" evidence="1">
    <location>
        <begin position="156"/>
        <end position="174"/>
    </location>
</feature>
<feature type="domain" description="Acyltransferase 3" evidence="2">
    <location>
        <begin position="20"/>
        <end position="357"/>
    </location>
</feature>
<protein>
    <submittedName>
        <fullName evidence="3">Peptidoglycan/LPS O-acetylase OafA/YrhL</fullName>
    </submittedName>
</protein>
<feature type="transmembrane region" description="Helical" evidence="1">
    <location>
        <begin position="181"/>
        <end position="199"/>
    </location>
</feature>
<comment type="caution">
    <text evidence="3">The sequence shown here is derived from an EMBL/GenBank/DDBJ whole genome shotgun (WGS) entry which is preliminary data.</text>
</comment>
<keyword evidence="1" id="KW-0812">Transmembrane</keyword>
<feature type="transmembrane region" description="Helical" evidence="1">
    <location>
        <begin position="54"/>
        <end position="72"/>
    </location>
</feature>
<keyword evidence="4" id="KW-1185">Reference proteome</keyword>
<reference evidence="3 4" key="1">
    <citation type="submission" date="2018-03" db="EMBL/GenBank/DDBJ databases">
        <title>Genomic Encyclopedia of Archaeal and Bacterial Type Strains, Phase II (KMG-II): from individual species to whole genera.</title>
        <authorList>
            <person name="Goeker M."/>
        </authorList>
    </citation>
    <scope>NUCLEOTIDE SEQUENCE [LARGE SCALE GENOMIC DNA]</scope>
    <source>
        <strain evidence="3 4">DSM 100214</strain>
    </source>
</reference>
<feature type="transmembrane region" description="Helical" evidence="1">
    <location>
        <begin position="244"/>
        <end position="262"/>
    </location>
</feature>
<organism evidence="3 4">
    <name type="scientific">Dysgonomonas alginatilytica</name>
    <dbReference type="NCBI Taxonomy" id="1605892"/>
    <lineage>
        <taxon>Bacteria</taxon>
        <taxon>Pseudomonadati</taxon>
        <taxon>Bacteroidota</taxon>
        <taxon>Bacteroidia</taxon>
        <taxon>Bacteroidales</taxon>
        <taxon>Dysgonomonadaceae</taxon>
        <taxon>Dysgonomonas</taxon>
    </lineage>
</organism>
<name>A0A2V3PNY9_9BACT</name>
<keyword evidence="1" id="KW-0472">Membrane</keyword>
<feature type="transmembrane region" description="Helical" evidence="1">
    <location>
        <begin position="340"/>
        <end position="361"/>
    </location>
</feature>
<evidence type="ECO:0000256" key="1">
    <source>
        <dbReference type="SAM" id="Phobius"/>
    </source>
</evidence>
<dbReference type="AlphaFoldDB" id="A0A2V3PNY9"/>
<evidence type="ECO:0000259" key="2">
    <source>
        <dbReference type="Pfam" id="PF01757"/>
    </source>
</evidence>
<dbReference type="GO" id="GO:0016747">
    <property type="term" value="F:acyltransferase activity, transferring groups other than amino-acyl groups"/>
    <property type="evidence" value="ECO:0007669"/>
    <property type="project" value="InterPro"/>
</dbReference>
<dbReference type="InterPro" id="IPR002656">
    <property type="entry name" value="Acyl_transf_3_dom"/>
</dbReference>
<feature type="transmembrane region" description="Helical" evidence="1">
    <location>
        <begin position="219"/>
        <end position="237"/>
    </location>
</feature>
<evidence type="ECO:0000313" key="3">
    <source>
        <dbReference type="EMBL" id="PXV62395.1"/>
    </source>
</evidence>
<dbReference type="RefSeq" id="WP_110311524.1">
    <property type="nucleotide sequence ID" value="NZ_QICL01000020.1"/>
</dbReference>
<feature type="transmembrane region" description="Helical" evidence="1">
    <location>
        <begin position="268"/>
        <end position="289"/>
    </location>
</feature>
<dbReference type="OrthoDB" id="9796461at2"/>
<evidence type="ECO:0000313" key="4">
    <source>
        <dbReference type="Proteomes" id="UP000247973"/>
    </source>
</evidence>
<dbReference type="PANTHER" id="PTHR23028:SF134">
    <property type="entry name" value="PUTATIVE (AFU_ORTHOLOGUE AFUA_4G08520)-RELATED"/>
    <property type="match status" value="1"/>
</dbReference>
<dbReference type="PANTHER" id="PTHR23028">
    <property type="entry name" value="ACETYLTRANSFERASE"/>
    <property type="match status" value="1"/>
</dbReference>
<dbReference type="EMBL" id="QICL01000020">
    <property type="protein sequence ID" value="PXV62395.1"/>
    <property type="molecule type" value="Genomic_DNA"/>
</dbReference>
<dbReference type="Proteomes" id="UP000247973">
    <property type="component" value="Unassembled WGS sequence"/>
</dbReference>
<dbReference type="Pfam" id="PF01757">
    <property type="entry name" value="Acyl_transf_3"/>
    <property type="match status" value="1"/>
</dbReference>
<keyword evidence="1" id="KW-1133">Transmembrane helix</keyword>